<proteinExistence type="predicted"/>
<evidence type="ECO:0000313" key="3">
    <source>
        <dbReference type="Proteomes" id="UP000053424"/>
    </source>
</evidence>
<dbReference type="SUPFAM" id="SSF52058">
    <property type="entry name" value="L domain-like"/>
    <property type="match status" value="1"/>
</dbReference>
<dbReference type="Pfam" id="PF12937">
    <property type="entry name" value="F-box-like"/>
    <property type="match status" value="1"/>
</dbReference>
<dbReference type="PANTHER" id="PTHR38926:SF5">
    <property type="entry name" value="F-BOX AND LEUCINE-RICH REPEAT PROTEIN 6"/>
    <property type="match status" value="1"/>
</dbReference>
<organism evidence="2 3">
    <name type="scientific">Hebeloma cylindrosporum</name>
    <dbReference type="NCBI Taxonomy" id="76867"/>
    <lineage>
        <taxon>Eukaryota</taxon>
        <taxon>Fungi</taxon>
        <taxon>Dikarya</taxon>
        <taxon>Basidiomycota</taxon>
        <taxon>Agaricomycotina</taxon>
        <taxon>Agaricomycetes</taxon>
        <taxon>Agaricomycetidae</taxon>
        <taxon>Agaricales</taxon>
        <taxon>Agaricineae</taxon>
        <taxon>Hymenogastraceae</taxon>
        <taxon>Hebeloma</taxon>
    </lineage>
</organism>
<dbReference type="EMBL" id="KN831789">
    <property type="protein sequence ID" value="KIM38605.1"/>
    <property type="molecule type" value="Genomic_DNA"/>
</dbReference>
<dbReference type="OrthoDB" id="3270987at2759"/>
<accession>A0A0C3BPS8</accession>
<protein>
    <recommendedName>
        <fullName evidence="1">F-box domain-containing protein</fullName>
    </recommendedName>
</protein>
<dbReference type="InterPro" id="IPR001810">
    <property type="entry name" value="F-box_dom"/>
</dbReference>
<reference evidence="3" key="2">
    <citation type="submission" date="2015-01" db="EMBL/GenBank/DDBJ databases">
        <title>Evolutionary Origins and Diversification of the Mycorrhizal Mutualists.</title>
        <authorList>
            <consortium name="DOE Joint Genome Institute"/>
            <consortium name="Mycorrhizal Genomics Consortium"/>
            <person name="Kohler A."/>
            <person name="Kuo A."/>
            <person name="Nagy L.G."/>
            <person name="Floudas D."/>
            <person name="Copeland A."/>
            <person name="Barry K.W."/>
            <person name="Cichocki N."/>
            <person name="Veneault-Fourrey C."/>
            <person name="LaButti K."/>
            <person name="Lindquist E.A."/>
            <person name="Lipzen A."/>
            <person name="Lundell T."/>
            <person name="Morin E."/>
            <person name="Murat C."/>
            <person name="Riley R."/>
            <person name="Ohm R."/>
            <person name="Sun H."/>
            <person name="Tunlid A."/>
            <person name="Henrissat B."/>
            <person name="Grigoriev I.V."/>
            <person name="Hibbett D.S."/>
            <person name="Martin F."/>
        </authorList>
    </citation>
    <scope>NUCLEOTIDE SEQUENCE [LARGE SCALE GENOMIC DNA]</scope>
    <source>
        <strain evidence="3">h7</strain>
    </source>
</reference>
<dbReference type="InterPro" id="IPR036047">
    <property type="entry name" value="F-box-like_dom_sf"/>
</dbReference>
<dbReference type="HOGENOM" id="CLU_537541_0_0_1"/>
<evidence type="ECO:0000313" key="2">
    <source>
        <dbReference type="EMBL" id="KIM38605.1"/>
    </source>
</evidence>
<evidence type="ECO:0000259" key="1">
    <source>
        <dbReference type="Pfam" id="PF12937"/>
    </source>
</evidence>
<reference evidence="2 3" key="1">
    <citation type="submission" date="2014-04" db="EMBL/GenBank/DDBJ databases">
        <authorList>
            <consortium name="DOE Joint Genome Institute"/>
            <person name="Kuo A."/>
            <person name="Gay G."/>
            <person name="Dore J."/>
            <person name="Kohler A."/>
            <person name="Nagy L.G."/>
            <person name="Floudas D."/>
            <person name="Copeland A."/>
            <person name="Barry K.W."/>
            <person name="Cichocki N."/>
            <person name="Veneault-Fourrey C."/>
            <person name="LaButti K."/>
            <person name="Lindquist E.A."/>
            <person name="Lipzen A."/>
            <person name="Lundell T."/>
            <person name="Morin E."/>
            <person name="Murat C."/>
            <person name="Sun H."/>
            <person name="Tunlid A."/>
            <person name="Henrissat B."/>
            <person name="Grigoriev I.V."/>
            <person name="Hibbett D.S."/>
            <person name="Martin F."/>
            <person name="Nordberg H.P."/>
            <person name="Cantor M.N."/>
            <person name="Hua S.X."/>
        </authorList>
    </citation>
    <scope>NUCLEOTIDE SEQUENCE [LARGE SCALE GENOMIC DNA]</scope>
    <source>
        <strain evidence="3">h7</strain>
    </source>
</reference>
<dbReference type="Proteomes" id="UP000053424">
    <property type="component" value="Unassembled WGS sequence"/>
</dbReference>
<sequence>MSRFNNCLPPPYDNSFLPARATHTRIQPLQGSNLVNTTPRTRRFQEMVAKVEKESLPIQFQNAVSRLTPEVLTVIFQYLAYSVTRILTVSAVCRDWRNAARQCPKLWKNVSLKVSFRELDCTRLYGILPVFQLSKKEGINLEIQYEFSKTDLHMIYNQLLILPYKPRWKVLRSGPSCIQAVFGSERSFPLTSLEELIIEQRNKSEHRLSVSFYSAPNLKYLVVSIPGQFSTRQVVAPWKNLVSLNLDAKGSSCEDFLAILAQCSRLEACVLGFTGHFWPTLNAEFDRRLSFPLLRTFTLVGGPYVNPIPFLSWLFLPALKFLFIRSETAFHAASTPLLFNERFFGNSLVKFLHASRCNLRTFELHTRDLRFSELATCLRLMPLLQSLRLSVINSSRMPIFDQKYAPLQLGPLSRMEADLTTVDLPLLETFTIHGLYADLPILWFLEIVSQKRVKIQMPRYDERVGGCMTLTYCHGFLETVSGNPRLSATDIARMIIDLGFEMRVSII</sequence>
<keyword evidence="3" id="KW-1185">Reference proteome</keyword>
<gene>
    <name evidence="2" type="ORF">M413DRAFT_12563</name>
</gene>
<dbReference type="AlphaFoldDB" id="A0A0C3BPS8"/>
<name>A0A0C3BPS8_HEBCY</name>
<dbReference type="InterPro" id="IPR032675">
    <property type="entry name" value="LRR_dom_sf"/>
</dbReference>
<dbReference type="Gene3D" id="3.80.10.10">
    <property type="entry name" value="Ribonuclease Inhibitor"/>
    <property type="match status" value="1"/>
</dbReference>
<dbReference type="SUPFAM" id="SSF81383">
    <property type="entry name" value="F-box domain"/>
    <property type="match status" value="1"/>
</dbReference>
<dbReference type="PANTHER" id="PTHR38926">
    <property type="entry name" value="F-BOX DOMAIN CONTAINING PROTEIN, EXPRESSED"/>
    <property type="match status" value="1"/>
</dbReference>
<feature type="domain" description="F-box" evidence="1">
    <location>
        <begin position="69"/>
        <end position="112"/>
    </location>
</feature>
<dbReference type="Gene3D" id="1.20.1280.50">
    <property type="match status" value="1"/>
</dbReference>